<name>A0AAW2J8Z2_9LAMI</name>
<proteinExistence type="predicted"/>
<gene>
    <name evidence="3" type="ORF">Scaly_2677100</name>
</gene>
<dbReference type="EMBL" id="JACGWM010001650">
    <property type="protein sequence ID" value="KAL0290268.1"/>
    <property type="molecule type" value="Genomic_DNA"/>
</dbReference>
<dbReference type="Gene3D" id="3.30.420.10">
    <property type="entry name" value="Ribonuclease H-like superfamily/Ribonuclease H"/>
    <property type="match status" value="1"/>
</dbReference>
<reference evidence="3" key="1">
    <citation type="submission" date="2020-06" db="EMBL/GenBank/DDBJ databases">
        <authorList>
            <person name="Li T."/>
            <person name="Hu X."/>
            <person name="Zhang T."/>
            <person name="Song X."/>
            <person name="Zhang H."/>
            <person name="Dai N."/>
            <person name="Sheng W."/>
            <person name="Hou X."/>
            <person name="Wei L."/>
        </authorList>
    </citation>
    <scope>NUCLEOTIDE SEQUENCE</scope>
    <source>
        <strain evidence="3">KEN8</strain>
        <tissue evidence="3">Leaf</tissue>
    </source>
</reference>
<dbReference type="AlphaFoldDB" id="A0AAW2J8Z2"/>
<organism evidence="3">
    <name type="scientific">Sesamum calycinum</name>
    <dbReference type="NCBI Taxonomy" id="2727403"/>
    <lineage>
        <taxon>Eukaryota</taxon>
        <taxon>Viridiplantae</taxon>
        <taxon>Streptophyta</taxon>
        <taxon>Embryophyta</taxon>
        <taxon>Tracheophyta</taxon>
        <taxon>Spermatophyta</taxon>
        <taxon>Magnoliopsida</taxon>
        <taxon>eudicotyledons</taxon>
        <taxon>Gunneridae</taxon>
        <taxon>Pentapetalae</taxon>
        <taxon>asterids</taxon>
        <taxon>lamiids</taxon>
        <taxon>Lamiales</taxon>
        <taxon>Pedaliaceae</taxon>
        <taxon>Sesamum</taxon>
    </lineage>
</organism>
<comment type="caution">
    <text evidence="3">The sequence shown here is derived from an EMBL/GenBank/DDBJ whole genome shotgun (WGS) entry which is preliminary data.</text>
</comment>
<evidence type="ECO:0000256" key="1">
    <source>
        <dbReference type="SAM" id="MobiDB-lite"/>
    </source>
</evidence>
<dbReference type="SUPFAM" id="SSF53098">
    <property type="entry name" value="Ribonuclease H-like"/>
    <property type="match status" value="1"/>
</dbReference>
<dbReference type="GO" id="GO:0004523">
    <property type="term" value="F:RNA-DNA hybrid ribonuclease activity"/>
    <property type="evidence" value="ECO:0007669"/>
    <property type="project" value="InterPro"/>
</dbReference>
<evidence type="ECO:0000259" key="2">
    <source>
        <dbReference type="Pfam" id="PF13456"/>
    </source>
</evidence>
<accession>A0AAW2J8Z2</accession>
<dbReference type="PANTHER" id="PTHR11439">
    <property type="entry name" value="GAG-POL-RELATED RETROTRANSPOSON"/>
    <property type="match status" value="1"/>
</dbReference>
<evidence type="ECO:0000313" key="3">
    <source>
        <dbReference type="EMBL" id="KAL0290268.1"/>
    </source>
</evidence>
<dbReference type="InterPro" id="IPR036397">
    <property type="entry name" value="RNaseH_sf"/>
</dbReference>
<dbReference type="GO" id="GO:0003676">
    <property type="term" value="F:nucleic acid binding"/>
    <property type="evidence" value="ECO:0007669"/>
    <property type="project" value="InterPro"/>
</dbReference>
<dbReference type="InterPro" id="IPR012337">
    <property type="entry name" value="RNaseH-like_sf"/>
</dbReference>
<protein>
    <submittedName>
        <fullName evidence="3">Retrovirus-related Pol polyprotein from transposon TNT 1-94</fullName>
    </submittedName>
</protein>
<dbReference type="PANTHER" id="PTHR11439:SF483">
    <property type="entry name" value="PEPTIDE SYNTHASE GLIP-LIKE, PUTATIVE (AFU_ORTHOLOGUE AFUA_3G12920)-RELATED"/>
    <property type="match status" value="1"/>
</dbReference>
<dbReference type="Pfam" id="PF13456">
    <property type="entry name" value="RVT_3"/>
    <property type="match status" value="1"/>
</dbReference>
<feature type="domain" description="RNase H type-1" evidence="2">
    <location>
        <begin position="205"/>
        <end position="274"/>
    </location>
</feature>
<feature type="region of interest" description="Disordered" evidence="1">
    <location>
        <begin position="1"/>
        <end position="38"/>
    </location>
</feature>
<reference evidence="3" key="2">
    <citation type="journal article" date="2024" name="Plant">
        <title>Genomic evolution and insights into agronomic trait innovations of Sesamum species.</title>
        <authorList>
            <person name="Miao H."/>
            <person name="Wang L."/>
            <person name="Qu L."/>
            <person name="Liu H."/>
            <person name="Sun Y."/>
            <person name="Le M."/>
            <person name="Wang Q."/>
            <person name="Wei S."/>
            <person name="Zheng Y."/>
            <person name="Lin W."/>
            <person name="Duan Y."/>
            <person name="Cao H."/>
            <person name="Xiong S."/>
            <person name="Wang X."/>
            <person name="Wei L."/>
            <person name="Li C."/>
            <person name="Ma Q."/>
            <person name="Ju M."/>
            <person name="Zhao R."/>
            <person name="Li G."/>
            <person name="Mu C."/>
            <person name="Tian Q."/>
            <person name="Mei H."/>
            <person name="Zhang T."/>
            <person name="Gao T."/>
            <person name="Zhang H."/>
        </authorList>
    </citation>
    <scope>NUCLEOTIDE SEQUENCE</scope>
    <source>
        <strain evidence="3">KEN8</strain>
    </source>
</reference>
<dbReference type="InterPro" id="IPR002156">
    <property type="entry name" value="RNaseH_domain"/>
</dbReference>
<sequence length="325" mass="36485">MRIRMEEEARGQDTLMQSPESSAQPSQQRVSHRKNKLTPFEVRRGYKPKLGYPRVWGYLAYVRLTNPKVPKLGVKVTTCTFLGYSSNSRAYSIHLFPVENDNDVINQKEYASLIANLRYATDCTRPDIAYATGVLSRFTSKPGESYSTTDYIFILGGAVFCWKSKKQTIIANYTMEAELIALASACEEANCLARERGLEHRGGWVKALTHGLAPLVVEVDATTVISLLQSRASGKWEVQHMIMRIVCLQRLLVADVQHVFREANGAADHLAKEAASLQLTRVLHHDISRESSAAFFALTDRESPTFAEGDDGFKLWPSSFFEEIL</sequence>
<feature type="compositionally biased region" description="Low complexity" evidence="1">
    <location>
        <begin position="17"/>
        <end position="28"/>
    </location>
</feature>
<feature type="compositionally biased region" description="Basic and acidic residues" evidence="1">
    <location>
        <begin position="1"/>
        <end position="11"/>
    </location>
</feature>
<dbReference type="CDD" id="cd09272">
    <property type="entry name" value="RNase_HI_RT_Ty1"/>
    <property type="match status" value="1"/>
</dbReference>